<dbReference type="Proteomes" id="UP001500101">
    <property type="component" value="Unassembled WGS sequence"/>
</dbReference>
<gene>
    <name evidence="1" type="ORF">GCM10022216_15840</name>
</gene>
<comment type="caution">
    <text evidence="1">The sequence shown here is derived from an EMBL/GenBank/DDBJ whole genome shotgun (WGS) entry which is preliminary data.</text>
</comment>
<evidence type="ECO:0000313" key="1">
    <source>
        <dbReference type="EMBL" id="GAA4138599.1"/>
    </source>
</evidence>
<organism evidence="1 2">
    <name type="scientific">Sphingobacterium kyonggiense</name>
    <dbReference type="NCBI Taxonomy" id="714075"/>
    <lineage>
        <taxon>Bacteria</taxon>
        <taxon>Pseudomonadati</taxon>
        <taxon>Bacteroidota</taxon>
        <taxon>Sphingobacteriia</taxon>
        <taxon>Sphingobacteriales</taxon>
        <taxon>Sphingobacteriaceae</taxon>
        <taxon>Sphingobacterium</taxon>
    </lineage>
</organism>
<name>A0ABP7YMY6_9SPHI</name>
<keyword evidence="2" id="KW-1185">Reference proteome</keyword>
<evidence type="ECO:0000313" key="2">
    <source>
        <dbReference type="Proteomes" id="UP001500101"/>
    </source>
</evidence>
<evidence type="ECO:0008006" key="3">
    <source>
        <dbReference type="Google" id="ProtNLM"/>
    </source>
</evidence>
<accession>A0ABP7YMY6</accession>
<protein>
    <recommendedName>
        <fullName evidence="3">Integrase-like protein</fullName>
    </recommendedName>
</protein>
<reference evidence="2" key="1">
    <citation type="journal article" date="2019" name="Int. J. Syst. Evol. Microbiol.">
        <title>The Global Catalogue of Microorganisms (GCM) 10K type strain sequencing project: providing services to taxonomists for standard genome sequencing and annotation.</title>
        <authorList>
            <consortium name="The Broad Institute Genomics Platform"/>
            <consortium name="The Broad Institute Genome Sequencing Center for Infectious Disease"/>
            <person name="Wu L."/>
            <person name="Ma J."/>
        </authorList>
    </citation>
    <scope>NUCLEOTIDE SEQUENCE [LARGE SCALE GENOMIC DNA]</scope>
    <source>
        <strain evidence="2">JCM 16704</strain>
    </source>
</reference>
<proteinExistence type="predicted"/>
<sequence length="49" mass="6030">MLPVNPQVAQNEIRTNYEMEIYFCNPSNRRHHCKLANNQQEHFIDDRWK</sequence>
<dbReference type="EMBL" id="BAAAZI010000006">
    <property type="protein sequence ID" value="GAA4138599.1"/>
    <property type="molecule type" value="Genomic_DNA"/>
</dbReference>